<accession>A0A1X9YXS7</accession>
<evidence type="ECO:0008006" key="4">
    <source>
        <dbReference type="Google" id="ProtNLM"/>
    </source>
</evidence>
<dbReference type="AlphaFoldDB" id="A0A1X9YXS7"/>
<keyword evidence="3" id="KW-1185">Reference proteome</keyword>
<evidence type="ECO:0000313" key="2">
    <source>
        <dbReference type="EMBL" id="ARS37737.1"/>
    </source>
</evidence>
<dbReference type="EMBL" id="CP021235">
    <property type="protein sequence ID" value="ARS37737.1"/>
    <property type="molecule type" value="Genomic_DNA"/>
</dbReference>
<feature type="transmembrane region" description="Helical" evidence="1">
    <location>
        <begin position="70"/>
        <end position="89"/>
    </location>
</feature>
<proteinExistence type="predicted"/>
<sequence length="150" mass="16369">MMVMAAFVWAGMVAGISFLEAPVKFTAPHVTLEIGLGIGRLVFGYLNKVELVLCAAVFLGALYSQSTGKVWLWVLSLTSLLLLQSFWLLPALDVRALAILAGQDPGESVLHLVYVALEIVKLVLLLSTGCMVFVAALKQEQQLRYKKFSV</sequence>
<keyword evidence="1" id="KW-0472">Membrane</keyword>
<dbReference type="STRING" id="709015.GCA_000472485_01159"/>
<evidence type="ECO:0000313" key="3">
    <source>
        <dbReference type="Proteomes" id="UP000266292"/>
    </source>
</evidence>
<protein>
    <recommendedName>
        <fullName evidence="4">DUF4149 domain-containing protein</fullName>
    </recommendedName>
</protein>
<organism evidence="2 3">
    <name type="scientific">Pontibacter actiniarum</name>
    <dbReference type="NCBI Taxonomy" id="323450"/>
    <lineage>
        <taxon>Bacteria</taxon>
        <taxon>Pseudomonadati</taxon>
        <taxon>Bacteroidota</taxon>
        <taxon>Cytophagia</taxon>
        <taxon>Cytophagales</taxon>
        <taxon>Hymenobacteraceae</taxon>
        <taxon>Pontibacter</taxon>
    </lineage>
</organism>
<dbReference type="KEGG" id="pact:CA264_05795"/>
<keyword evidence="1" id="KW-1133">Transmembrane helix</keyword>
<name>A0A1X9YXS7_9BACT</name>
<keyword evidence="1" id="KW-0812">Transmembrane</keyword>
<dbReference type="Proteomes" id="UP000266292">
    <property type="component" value="Chromosome"/>
</dbReference>
<feature type="transmembrane region" description="Helical" evidence="1">
    <location>
        <begin position="43"/>
        <end position="63"/>
    </location>
</feature>
<evidence type="ECO:0000256" key="1">
    <source>
        <dbReference type="SAM" id="Phobius"/>
    </source>
</evidence>
<reference evidence="3" key="1">
    <citation type="submission" date="2017-05" db="EMBL/GenBank/DDBJ databases">
        <authorList>
            <person name="Ray J."/>
            <person name="Price M."/>
            <person name="Deutschbauer A."/>
        </authorList>
    </citation>
    <scope>NUCLEOTIDE SEQUENCE [LARGE SCALE GENOMIC DNA]</scope>
    <source>
        <strain evidence="3">DSM 19842</strain>
    </source>
</reference>
<feature type="transmembrane region" description="Helical" evidence="1">
    <location>
        <begin position="109"/>
        <end position="137"/>
    </location>
</feature>
<gene>
    <name evidence="2" type="ORF">CA264_05795</name>
</gene>